<organism evidence="1 2">
    <name type="scientific">Stephania cephalantha</name>
    <dbReference type="NCBI Taxonomy" id="152367"/>
    <lineage>
        <taxon>Eukaryota</taxon>
        <taxon>Viridiplantae</taxon>
        <taxon>Streptophyta</taxon>
        <taxon>Embryophyta</taxon>
        <taxon>Tracheophyta</taxon>
        <taxon>Spermatophyta</taxon>
        <taxon>Magnoliopsida</taxon>
        <taxon>Ranunculales</taxon>
        <taxon>Menispermaceae</taxon>
        <taxon>Menispermoideae</taxon>
        <taxon>Cissampelideae</taxon>
        <taxon>Stephania</taxon>
    </lineage>
</organism>
<reference evidence="1 2" key="1">
    <citation type="submission" date="2024-01" db="EMBL/GenBank/DDBJ databases">
        <title>Genome assemblies of Stephania.</title>
        <authorList>
            <person name="Yang L."/>
        </authorList>
    </citation>
    <scope>NUCLEOTIDE SEQUENCE [LARGE SCALE GENOMIC DNA]</scope>
    <source>
        <strain evidence="1">JXDWG</strain>
        <tissue evidence="1">Leaf</tissue>
    </source>
</reference>
<proteinExistence type="predicted"/>
<protein>
    <submittedName>
        <fullName evidence="1">Uncharacterized protein</fullName>
    </submittedName>
</protein>
<sequence>MNWVVVAVAVMGVDEEWRKVDWGFGGGGRREWGEWVMMGRLCGVQGWGSGGL</sequence>
<dbReference type="AlphaFoldDB" id="A0AAP0I9B9"/>
<dbReference type="EMBL" id="JBBNAG010000008">
    <property type="protein sequence ID" value="KAK9111030.1"/>
    <property type="molecule type" value="Genomic_DNA"/>
</dbReference>
<name>A0AAP0I9B9_9MAGN</name>
<accession>A0AAP0I9B9</accession>
<gene>
    <name evidence="1" type="ORF">Scep_018549</name>
</gene>
<comment type="caution">
    <text evidence="1">The sequence shown here is derived from an EMBL/GenBank/DDBJ whole genome shotgun (WGS) entry which is preliminary data.</text>
</comment>
<evidence type="ECO:0000313" key="2">
    <source>
        <dbReference type="Proteomes" id="UP001419268"/>
    </source>
</evidence>
<dbReference type="Proteomes" id="UP001419268">
    <property type="component" value="Unassembled WGS sequence"/>
</dbReference>
<keyword evidence="2" id="KW-1185">Reference proteome</keyword>
<evidence type="ECO:0000313" key="1">
    <source>
        <dbReference type="EMBL" id="KAK9111030.1"/>
    </source>
</evidence>